<name>A0A3N2RLG0_LYSEN</name>
<dbReference type="AlphaFoldDB" id="A0A3N2RLG0"/>
<gene>
    <name evidence="2" type="ORF">D9T17_04340</name>
</gene>
<evidence type="ECO:0000313" key="2">
    <source>
        <dbReference type="EMBL" id="ROU08308.1"/>
    </source>
</evidence>
<proteinExistence type="predicted"/>
<reference evidence="2 3" key="1">
    <citation type="submission" date="2018-10" db="EMBL/GenBank/DDBJ databases">
        <title>The genome of Lysobacter enzymogenes OH11.</title>
        <authorList>
            <person name="Liu F."/>
            <person name="Zhao Y."/>
            <person name="Qian G."/>
            <person name="Chen Y."/>
            <person name="Xu H."/>
        </authorList>
    </citation>
    <scope>NUCLEOTIDE SEQUENCE [LARGE SCALE GENOMIC DNA]</scope>
    <source>
        <strain evidence="2 3">OH11</strain>
    </source>
</reference>
<keyword evidence="1" id="KW-0732">Signal</keyword>
<feature type="chain" id="PRO_5018124711" evidence="1">
    <location>
        <begin position="24"/>
        <end position="134"/>
    </location>
</feature>
<organism evidence="2 3">
    <name type="scientific">Lysobacter enzymogenes</name>
    <dbReference type="NCBI Taxonomy" id="69"/>
    <lineage>
        <taxon>Bacteria</taxon>
        <taxon>Pseudomonadati</taxon>
        <taxon>Pseudomonadota</taxon>
        <taxon>Gammaproteobacteria</taxon>
        <taxon>Lysobacterales</taxon>
        <taxon>Lysobacteraceae</taxon>
        <taxon>Lysobacter</taxon>
    </lineage>
</organism>
<feature type="signal peptide" evidence="1">
    <location>
        <begin position="1"/>
        <end position="23"/>
    </location>
</feature>
<evidence type="ECO:0000256" key="1">
    <source>
        <dbReference type="SAM" id="SignalP"/>
    </source>
</evidence>
<dbReference type="Proteomes" id="UP000275910">
    <property type="component" value="Unassembled WGS sequence"/>
</dbReference>
<accession>A0A3N2RLG0</accession>
<protein>
    <submittedName>
        <fullName evidence="2">Uncharacterized protein</fullName>
    </submittedName>
</protein>
<evidence type="ECO:0000313" key="3">
    <source>
        <dbReference type="Proteomes" id="UP000275910"/>
    </source>
</evidence>
<sequence>MKPAIPAALAAMMLAMPCATAHAGDKVDVPVTLETNAQGQVTRAYGMIASARNSADNQQLIGCYISVSDTMLRAGCEARNAAGVSTLCFSANPSIVAAAQAVGPDSYIDFNRDANGNCSGLYVANNSVNPVKQP</sequence>
<dbReference type="RefSeq" id="WP_123646282.1">
    <property type="nucleotide sequence ID" value="NZ_RCTY01000013.1"/>
</dbReference>
<comment type="caution">
    <text evidence="2">The sequence shown here is derived from an EMBL/GenBank/DDBJ whole genome shotgun (WGS) entry which is preliminary data.</text>
</comment>
<dbReference type="EMBL" id="RCTY01000013">
    <property type="protein sequence ID" value="ROU08308.1"/>
    <property type="molecule type" value="Genomic_DNA"/>
</dbReference>